<dbReference type="Gene3D" id="3.40.50.620">
    <property type="entry name" value="HUPs"/>
    <property type="match status" value="1"/>
</dbReference>
<dbReference type="NCBIfam" id="TIGR00233">
    <property type="entry name" value="trpS"/>
    <property type="match status" value="1"/>
</dbReference>
<keyword evidence="15" id="KW-1185">Reference proteome</keyword>
<evidence type="ECO:0000256" key="8">
    <source>
        <dbReference type="ARBA" id="ARBA00023146"/>
    </source>
</evidence>
<comment type="similarity">
    <text evidence="2 12">Belongs to the class-I aminoacyl-tRNA synthetase family.</text>
</comment>
<evidence type="ECO:0000256" key="11">
    <source>
        <dbReference type="ARBA" id="ARBA00069760"/>
    </source>
</evidence>
<dbReference type="InterPro" id="IPR001412">
    <property type="entry name" value="aa-tRNA-synth_I_CS"/>
</dbReference>
<keyword evidence="8 12" id="KW-0030">Aminoacyl-tRNA synthetase</keyword>
<dbReference type="AlphaFoldDB" id="A0A4P9ZMC9"/>
<dbReference type="InterPro" id="IPR050203">
    <property type="entry name" value="Trp-tRNA_synthetase"/>
</dbReference>
<evidence type="ECO:0000256" key="12">
    <source>
        <dbReference type="RuleBase" id="RU363036"/>
    </source>
</evidence>
<dbReference type="Pfam" id="PF00579">
    <property type="entry name" value="tRNA-synt_1b"/>
    <property type="match status" value="1"/>
</dbReference>
<dbReference type="InterPro" id="IPR002306">
    <property type="entry name" value="Trp-tRNA-ligase"/>
</dbReference>
<dbReference type="OrthoDB" id="15808at2759"/>
<dbReference type="InterPro" id="IPR002305">
    <property type="entry name" value="aa-tRNA-synth_Ic"/>
</dbReference>
<comment type="subcellular location">
    <subcellularLocation>
        <location evidence="1">Mitochondrion matrix</location>
    </subcellularLocation>
</comment>
<dbReference type="Gene3D" id="1.10.240.10">
    <property type="entry name" value="Tyrosyl-Transfer RNA Synthetase"/>
    <property type="match status" value="1"/>
</dbReference>
<dbReference type="PRINTS" id="PR01039">
    <property type="entry name" value="TRNASYNTHTRP"/>
</dbReference>
<evidence type="ECO:0000313" key="14">
    <source>
        <dbReference type="EMBL" id="RKP33711.1"/>
    </source>
</evidence>
<feature type="region of interest" description="Disordered" evidence="13">
    <location>
        <begin position="27"/>
        <end position="48"/>
    </location>
</feature>
<dbReference type="PANTHER" id="PTHR43766:SF1">
    <property type="entry name" value="TRYPTOPHAN--TRNA LIGASE, MITOCHONDRIAL"/>
    <property type="match status" value="1"/>
</dbReference>
<evidence type="ECO:0000256" key="7">
    <source>
        <dbReference type="ARBA" id="ARBA00022917"/>
    </source>
</evidence>
<dbReference type="GO" id="GO:0005524">
    <property type="term" value="F:ATP binding"/>
    <property type="evidence" value="ECO:0007669"/>
    <property type="project" value="UniProtKB-KW"/>
</dbReference>
<dbReference type="PANTHER" id="PTHR43766">
    <property type="entry name" value="TRYPTOPHAN--TRNA LIGASE, MITOCHONDRIAL"/>
    <property type="match status" value="1"/>
</dbReference>
<comment type="catalytic activity">
    <reaction evidence="10">
        <text>tRNA(Trp) + L-tryptophan + ATP = L-tryptophyl-tRNA(Trp) + AMP + diphosphate + H(+)</text>
        <dbReference type="Rhea" id="RHEA:24080"/>
        <dbReference type="Rhea" id="RHEA-COMP:9671"/>
        <dbReference type="Rhea" id="RHEA-COMP:9705"/>
        <dbReference type="ChEBI" id="CHEBI:15378"/>
        <dbReference type="ChEBI" id="CHEBI:30616"/>
        <dbReference type="ChEBI" id="CHEBI:33019"/>
        <dbReference type="ChEBI" id="CHEBI:57912"/>
        <dbReference type="ChEBI" id="CHEBI:78442"/>
        <dbReference type="ChEBI" id="CHEBI:78535"/>
        <dbReference type="ChEBI" id="CHEBI:456215"/>
        <dbReference type="EC" id="6.1.1.2"/>
    </reaction>
</comment>
<dbReference type="GO" id="GO:0005759">
    <property type="term" value="C:mitochondrial matrix"/>
    <property type="evidence" value="ECO:0007669"/>
    <property type="project" value="UniProtKB-SubCell"/>
</dbReference>
<evidence type="ECO:0000313" key="15">
    <source>
        <dbReference type="Proteomes" id="UP000268162"/>
    </source>
</evidence>
<dbReference type="GO" id="GO:0070183">
    <property type="term" value="P:mitochondrial tryptophanyl-tRNA aminoacylation"/>
    <property type="evidence" value="ECO:0007669"/>
    <property type="project" value="TreeGrafter"/>
</dbReference>
<evidence type="ECO:0000256" key="13">
    <source>
        <dbReference type="SAM" id="MobiDB-lite"/>
    </source>
</evidence>
<keyword evidence="5 12" id="KW-0547">Nucleotide-binding</keyword>
<dbReference type="STRING" id="215637.A0A4P9ZMC9"/>
<dbReference type="FunFam" id="1.10.240.10:FF:000002">
    <property type="entry name" value="Tryptophan--tRNA ligase"/>
    <property type="match status" value="1"/>
</dbReference>
<reference evidence="15" key="1">
    <citation type="journal article" date="2018" name="Nat. Microbiol.">
        <title>Leveraging single-cell genomics to expand the fungal tree of life.</title>
        <authorList>
            <person name="Ahrendt S.R."/>
            <person name="Quandt C.A."/>
            <person name="Ciobanu D."/>
            <person name="Clum A."/>
            <person name="Salamov A."/>
            <person name="Andreopoulos B."/>
            <person name="Cheng J.F."/>
            <person name="Woyke T."/>
            <person name="Pelin A."/>
            <person name="Henrissat B."/>
            <person name="Reynolds N.K."/>
            <person name="Benny G.L."/>
            <person name="Smith M.E."/>
            <person name="James T.Y."/>
            <person name="Grigoriev I.V."/>
        </authorList>
    </citation>
    <scope>NUCLEOTIDE SEQUENCE [LARGE SCALE GENOMIC DNA]</scope>
    <source>
        <strain evidence="15">RSA 468</strain>
    </source>
</reference>
<evidence type="ECO:0000256" key="3">
    <source>
        <dbReference type="ARBA" id="ARBA00013161"/>
    </source>
</evidence>
<evidence type="ECO:0000256" key="5">
    <source>
        <dbReference type="ARBA" id="ARBA00022741"/>
    </source>
</evidence>
<keyword evidence="6 12" id="KW-0067">ATP-binding</keyword>
<name>A0A4P9ZMC9_9FUNG</name>
<evidence type="ECO:0000256" key="9">
    <source>
        <dbReference type="ARBA" id="ARBA00030268"/>
    </source>
</evidence>
<dbReference type="InterPro" id="IPR024109">
    <property type="entry name" value="Trp-tRNA-ligase_bac-type"/>
</dbReference>
<dbReference type="Proteomes" id="UP000268162">
    <property type="component" value="Unassembled WGS sequence"/>
</dbReference>
<evidence type="ECO:0000256" key="1">
    <source>
        <dbReference type="ARBA" id="ARBA00004305"/>
    </source>
</evidence>
<dbReference type="GO" id="GO:0004830">
    <property type="term" value="F:tryptophan-tRNA ligase activity"/>
    <property type="evidence" value="ECO:0007669"/>
    <property type="project" value="UniProtKB-EC"/>
</dbReference>
<dbReference type="SUPFAM" id="SSF52374">
    <property type="entry name" value="Nucleotidylyl transferase"/>
    <property type="match status" value="1"/>
</dbReference>
<sequence length="408" mass="45474">MWGQARILIPRPGQVFQTPSTRCITFGSPASRRWTSSTQAGPEGKPLTTLPSLEDPAARIFSGIQPTGSLHLGNYLGSIRNWLNLQQAATAAQLDSVQAQRKLIFSIVDFHALTQPQDPTQLRSDIRQMAATILASGLDPERCILFRQSHVAEHTQLAWPLQCLTPMGWLNRMTQWKSKLQTKRGLTDRQLQNFDIAQSGLCQGLFAYPVLQAADILLYRANLVPVGEDQLQHIELARDIAALANKTVQQMFFPLPRAVLTPTKRLMSLRDPARKMSKSDPQPLSRISLTDTPEEIHAKIRRAVTDSISQPTFDPELRPGVSNLLEIYSGMTDLSVAEITQLHAQSNTQQFKEALAEVVVAKINPIRTELVRLQTDPEYLDSVLAQGADRAREIASVNYRQFGELMGL</sequence>
<organism evidence="14 15">
    <name type="scientific">Dimargaris cristalligena</name>
    <dbReference type="NCBI Taxonomy" id="215637"/>
    <lineage>
        <taxon>Eukaryota</taxon>
        <taxon>Fungi</taxon>
        <taxon>Fungi incertae sedis</taxon>
        <taxon>Zoopagomycota</taxon>
        <taxon>Kickxellomycotina</taxon>
        <taxon>Dimargaritomycetes</taxon>
        <taxon>Dimargaritales</taxon>
        <taxon>Dimargaritaceae</taxon>
        <taxon>Dimargaris</taxon>
    </lineage>
</organism>
<evidence type="ECO:0000256" key="10">
    <source>
        <dbReference type="ARBA" id="ARBA00049929"/>
    </source>
</evidence>
<dbReference type="CDD" id="cd00806">
    <property type="entry name" value="TrpRS_core"/>
    <property type="match status" value="1"/>
</dbReference>
<dbReference type="FunFam" id="3.40.50.620:FF:000082">
    <property type="entry name" value="MSW1p Mitochondrial tryptophanyl-tRNA synthetase"/>
    <property type="match status" value="1"/>
</dbReference>
<dbReference type="HAMAP" id="MF_00140_B">
    <property type="entry name" value="Trp_tRNA_synth_B"/>
    <property type="match status" value="1"/>
</dbReference>
<proteinExistence type="inferred from homology"/>
<protein>
    <recommendedName>
        <fullName evidence="11">Tryptophan--tRNA ligase, mitochondrial</fullName>
        <ecNumber evidence="3">6.1.1.2</ecNumber>
    </recommendedName>
    <alternativeName>
        <fullName evidence="9">Tryptophanyl-tRNA synthetase</fullName>
    </alternativeName>
</protein>
<dbReference type="EMBL" id="ML003614">
    <property type="protein sequence ID" value="RKP33711.1"/>
    <property type="molecule type" value="Genomic_DNA"/>
</dbReference>
<dbReference type="EC" id="6.1.1.2" evidence="3"/>
<keyword evidence="4 12" id="KW-0436">Ligase</keyword>
<dbReference type="PROSITE" id="PS00178">
    <property type="entry name" value="AA_TRNA_LIGASE_I"/>
    <property type="match status" value="1"/>
</dbReference>
<evidence type="ECO:0000256" key="6">
    <source>
        <dbReference type="ARBA" id="ARBA00022840"/>
    </source>
</evidence>
<gene>
    <name evidence="14" type="ORF">BJ085DRAFT_41348</name>
</gene>
<accession>A0A4P9ZMC9</accession>
<evidence type="ECO:0000256" key="2">
    <source>
        <dbReference type="ARBA" id="ARBA00005594"/>
    </source>
</evidence>
<dbReference type="InterPro" id="IPR014729">
    <property type="entry name" value="Rossmann-like_a/b/a_fold"/>
</dbReference>
<keyword evidence="7 12" id="KW-0648">Protein biosynthesis</keyword>
<evidence type="ECO:0000256" key="4">
    <source>
        <dbReference type="ARBA" id="ARBA00022598"/>
    </source>
</evidence>